<proteinExistence type="predicted"/>
<name>A0A2K3N1Z2_TRIPR</name>
<reference evidence="2 3" key="2">
    <citation type="journal article" date="2017" name="Front. Plant Sci.">
        <title>Gene Classification and Mining of Molecular Markers Useful in Red Clover (Trifolium pratense) Breeding.</title>
        <authorList>
            <person name="Istvanek J."/>
            <person name="Dluhosova J."/>
            <person name="Dluhos P."/>
            <person name="Patkova L."/>
            <person name="Nedelnik J."/>
            <person name="Repkova J."/>
        </authorList>
    </citation>
    <scope>NUCLEOTIDE SEQUENCE [LARGE SCALE GENOMIC DNA]</scope>
    <source>
        <strain evidence="3">cv. Tatra</strain>
        <tissue evidence="2">Young leaves</tissue>
    </source>
</reference>
<comment type="caution">
    <text evidence="2">The sequence shown here is derived from an EMBL/GenBank/DDBJ whole genome shotgun (WGS) entry which is preliminary data.</text>
</comment>
<sequence>MDLLCDAYSNSSDEDEEEEKEKPKRQKFSHSFSNPPKPYLPSPSPPSNLHTQALIPGSYVSKRQRASMASITTPHSVPLSSSSFTLSVKSGSHSSYSDKSVQIVKIQEGDLGHENERCSGKAVRVYRLCSSDGIS</sequence>
<organism evidence="2 3">
    <name type="scientific">Trifolium pratense</name>
    <name type="common">Red clover</name>
    <dbReference type="NCBI Taxonomy" id="57577"/>
    <lineage>
        <taxon>Eukaryota</taxon>
        <taxon>Viridiplantae</taxon>
        <taxon>Streptophyta</taxon>
        <taxon>Embryophyta</taxon>
        <taxon>Tracheophyta</taxon>
        <taxon>Spermatophyta</taxon>
        <taxon>Magnoliopsida</taxon>
        <taxon>eudicotyledons</taxon>
        <taxon>Gunneridae</taxon>
        <taxon>Pentapetalae</taxon>
        <taxon>rosids</taxon>
        <taxon>fabids</taxon>
        <taxon>Fabales</taxon>
        <taxon>Fabaceae</taxon>
        <taxon>Papilionoideae</taxon>
        <taxon>50 kb inversion clade</taxon>
        <taxon>NPAAA clade</taxon>
        <taxon>Hologalegina</taxon>
        <taxon>IRL clade</taxon>
        <taxon>Trifolieae</taxon>
        <taxon>Trifolium</taxon>
    </lineage>
</organism>
<feature type="compositionally biased region" description="Pro residues" evidence="1">
    <location>
        <begin position="35"/>
        <end position="46"/>
    </location>
</feature>
<protein>
    <submittedName>
        <fullName evidence="2">WD repeat-containing protein 25</fullName>
    </submittedName>
</protein>
<evidence type="ECO:0000313" key="2">
    <source>
        <dbReference type="EMBL" id="PNX97047.1"/>
    </source>
</evidence>
<accession>A0A2K3N1Z2</accession>
<dbReference type="Proteomes" id="UP000236291">
    <property type="component" value="Unassembled WGS sequence"/>
</dbReference>
<gene>
    <name evidence="2" type="ORF">L195_g020267</name>
</gene>
<reference evidence="2 3" key="1">
    <citation type="journal article" date="2014" name="Am. J. Bot.">
        <title>Genome assembly and annotation for red clover (Trifolium pratense; Fabaceae).</title>
        <authorList>
            <person name="Istvanek J."/>
            <person name="Jaros M."/>
            <person name="Krenek A."/>
            <person name="Repkova J."/>
        </authorList>
    </citation>
    <scope>NUCLEOTIDE SEQUENCE [LARGE SCALE GENOMIC DNA]</scope>
    <source>
        <strain evidence="3">cv. Tatra</strain>
        <tissue evidence="2">Young leaves</tissue>
    </source>
</reference>
<dbReference type="EMBL" id="ASHM01015137">
    <property type="protein sequence ID" value="PNX97047.1"/>
    <property type="molecule type" value="Genomic_DNA"/>
</dbReference>
<dbReference type="ExpressionAtlas" id="A0A2K3N1Z2">
    <property type="expression patterns" value="baseline"/>
</dbReference>
<evidence type="ECO:0000313" key="3">
    <source>
        <dbReference type="Proteomes" id="UP000236291"/>
    </source>
</evidence>
<dbReference type="AlphaFoldDB" id="A0A2K3N1Z2"/>
<evidence type="ECO:0000256" key="1">
    <source>
        <dbReference type="SAM" id="MobiDB-lite"/>
    </source>
</evidence>
<feature type="region of interest" description="Disordered" evidence="1">
    <location>
        <begin position="1"/>
        <end position="84"/>
    </location>
</feature>